<sequence>MFGLATPTTQRPSSGGRKGRPVTQFYSASPSHGPSLKPPQGPAPGPAGGDPYYPPLTAPTTPVGVSAAPFHSGGRDRVLFYDKDKPFYEFTNFSPHDVVHDQKRYPTSEHLFQSFKFLDAHPEIAEVIRNCGERPSAAFDLAHQYQSWVRSDWRQVNVEKMEATIRLKFEQHAGLKAMLLGTGDAELIEDSPKDYFWGIGADGSGRNELGKALERLRDEMRHENDPGRLPNVSHNTNRFSLQDLTSLISGGNPAQRTSIYGAPPVAAPRAPASRDKSLCDFCHQKPKYQTHRYCGRTCATEAAKKCEHCHTKPKYGNHPYCSKTCAALAKKAASP</sequence>
<comment type="caution">
    <text evidence="1">The sequence shown here is derived from an EMBL/GenBank/DDBJ whole genome shotgun (WGS) entry which is preliminary data.</text>
</comment>
<protein>
    <submittedName>
        <fullName evidence="1">DUF1768-domain-containing protein</fullName>
    </submittedName>
</protein>
<keyword evidence="2" id="KW-1185">Reference proteome</keyword>
<organism evidence="1 2">
    <name type="scientific">Leucogyrophana mollusca</name>
    <dbReference type="NCBI Taxonomy" id="85980"/>
    <lineage>
        <taxon>Eukaryota</taxon>
        <taxon>Fungi</taxon>
        <taxon>Dikarya</taxon>
        <taxon>Basidiomycota</taxon>
        <taxon>Agaricomycotina</taxon>
        <taxon>Agaricomycetes</taxon>
        <taxon>Agaricomycetidae</taxon>
        <taxon>Boletales</taxon>
        <taxon>Boletales incertae sedis</taxon>
        <taxon>Leucogyrophana</taxon>
    </lineage>
</organism>
<evidence type="ECO:0000313" key="1">
    <source>
        <dbReference type="EMBL" id="KAH7925822.1"/>
    </source>
</evidence>
<evidence type="ECO:0000313" key="2">
    <source>
        <dbReference type="Proteomes" id="UP000790709"/>
    </source>
</evidence>
<gene>
    <name evidence="1" type="ORF">BV22DRAFT_1033528</name>
</gene>
<reference evidence="1" key="1">
    <citation type="journal article" date="2021" name="New Phytol.">
        <title>Evolutionary innovations through gain and loss of genes in the ectomycorrhizal Boletales.</title>
        <authorList>
            <person name="Wu G."/>
            <person name="Miyauchi S."/>
            <person name="Morin E."/>
            <person name="Kuo A."/>
            <person name="Drula E."/>
            <person name="Varga T."/>
            <person name="Kohler A."/>
            <person name="Feng B."/>
            <person name="Cao Y."/>
            <person name="Lipzen A."/>
            <person name="Daum C."/>
            <person name="Hundley H."/>
            <person name="Pangilinan J."/>
            <person name="Johnson J."/>
            <person name="Barry K."/>
            <person name="LaButti K."/>
            <person name="Ng V."/>
            <person name="Ahrendt S."/>
            <person name="Min B."/>
            <person name="Choi I.G."/>
            <person name="Park H."/>
            <person name="Plett J.M."/>
            <person name="Magnuson J."/>
            <person name="Spatafora J.W."/>
            <person name="Nagy L.G."/>
            <person name="Henrissat B."/>
            <person name="Grigoriev I.V."/>
            <person name="Yang Z.L."/>
            <person name="Xu J."/>
            <person name="Martin F.M."/>
        </authorList>
    </citation>
    <scope>NUCLEOTIDE SEQUENCE</scope>
    <source>
        <strain evidence="1">KUC20120723A-06</strain>
    </source>
</reference>
<dbReference type="Proteomes" id="UP000790709">
    <property type="component" value="Unassembled WGS sequence"/>
</dbReference>
<proteinExistence type="predicted"/>
<dbReference type="EMBL" id="MU266394">
    <property type="protein sequence ID" value="KAH7925822.1"/>
    <property type="molecule type" value="Genomic_DNA"/>
</dbReference>
<accession>A0ACB8BK02</accession>
<name>A0ACB8BK02_9AGAM</name>